<evidence type="ECO:0000313" key="5">
    <source>
        <dbReference type="Proteomes" id="UP000275027"/>
    </source>
</evidence>
<dbReference type="EMBL" id="RCCB01000010">
    <property type="protein sequence ID" value="RLJ35467.1"/>
    <property type="molecule type" value="Genomic_DNA"/>
</dbReference>
<evidence type="ECO:0000313" key="4">
    <source>
        <dbReference type="Proteomes" id="UP000233767"/>
    </source>
</evidence>
<name>A0A497UZW9_9FLAO</name>
<proteinExistence type="predicted"/>
<gene>
    <name evidence="2" type="ORF">B0G92_0659</name>
    <name evidence="3" type="ORF">CLV50_0847</name>
</gene>
<reference evidence="3 5" key="2">
    <citation type="submission" date="2018-10" db="EMBL/GenBank/DDBJ databases">
        <title>Genomic Encyclopedia of Archaeal and Bacterial Type Strains, Phase II (KMG-II): from individual species to whole genera.</title>
        <authorList>
            <person name="Goeker M."/>
        </authorList>
    </citation>
    <scope>NUCLEOTIDE SEQUENCE [LARGE SCALE GENOMIC DNA]</scope>
    <source>
        <strain evidence="3 5">DSM 21886</strain>
    </source>
</reference>
<reference evidence="2 4" key="1">
    <citation type="submission" date="2017-12" db="EMBL/GenBank/DDBJ databases">
        <title>Genomic Encyclopedia of Type Strains, Phase III (KMG-III): the genomes of soil and plant-associated and newly described type strains.</title>
        <authorList>
            <person name="Whitman W."/>
        </authorList>
    </citation>
    <scope>NUCLEOTIDE SEQUENCE [LARGE SCALE GENOMIC DNA]</scope>
    <source>
        <strain evidence="2 4">IP-10</strain>
    </source>
</reference>
<dbReference type="Proteomes" id="UP000233767">
    <property type="component" value="Unassembled WGS sequence"/>
</dbReference>
<organism evidence="3 5">
    <name type="scientific">Flavobacterium lindanitolerans</name>
    <dbReference type="NCBI Taxonomy" id="428988"/>
    <lineage>
        <taxon>Bacteria</taxon>
        <taxon>Pseudomonadati</taxon>
        <taxon>Bacteroidota</taxon>
        <taxon>Flavobacteriia</taxon>
        <taxon>Flavobacteriales</taxon>
        <taxon>Flavobacteriaceae</taxon>
        <taxon>Flavobacterium</taxon>
    </lineage>
</organism>
<evidence type="ECO:0000256" key="1">
    <source>
        <dbReference type="SAM" id="SignalP"/>
    </source>
</evidence>
<dbReference type="PROSITE" id="PS51257">
    <property type="entry name" value="PROKAR_LIPOPROTEIN"/>
    <property type="match status" value="1"/>
</dbReference>
<dbReference type="EMBL" id="PJND01000007">
    <property type="protein sequence ID" value="PKW29030.1"/>
    <property type="molecule type" value="Genomic_DNA"/>
</dbReference>
<comment type="caution">
    <text evidence="3">The sequence shown here is derived from an EMBL/GenBank/DDBJ whole genome shotgun (WGS) entry which is preliminary data.</text>
</comment>
<dbReference type="AlphaFoldDB" id="A0A497UZW9"/>
<dbReference type="Proteomes" id="UP000275027">
    <property type="component" value="Unassembled WGS sequence"/>
</dbReference>
<keyword evidence="4" id="KW-1185">Reference proteome</keyword>
<keyword evidence="1" id="KW-0732">Signal</keyword>
<evidence type="ECO:0000313" key="3">
    <source>
        <dbReference type="EMBL" id="RLJ35467.1"/>
    </source>
</evidence>
<protein>
    <recommendedName>
        <fullName evidence="6">DUF4019 domain-containing protein</fullName>
    </recommendedName>
</protein>
<sequence length="151" mass="17379">MEKHMNKIKTLGTLLFSLSVLSCNFNANVNFENEEKEKENAESTAALMYLELSKKNYDKVTSLFSDSFFKTDSRENFIKVLSNKTEKLGDFQDYKLIEWKTSRTQGTNTNTQYLLVYEVKYSKFKATESLSMLKEGEAIKIVGYHVNSGGY</sequence>
<feature type="signal peptide" evidence="1">
    <location>
        <begin position="1"/>
        <end position="27"/>
    </location>
</feature>
<evidence type="ECO:0000313" key="2">
    <source>
        <dbReference type="EMBL" id="PKW29030.1"/>
    </source>
</evidence>
<evidence type="ECO:0008006" key="6">
    <source>
        <dbReference type="Google" id="ProtNLM"/>
    </source>
</evidence>
<accession>A0A497UZW9</accession>
<dbReference type="Gene3D" id="3.10.450.590">
    <property type="match status" value="1"/>
</dbReference>
<feature type="chain" id="PRO_5019756244" description="DUF4019 domain-containing protein" evidence="1">
    <location>
        <begin position="28"/>
        <end position="151"/>
    </location>
</feature>